<dbReference type="OrthoDB" id="276546at2759"/>
<dbReference type="InterPro" id="IPR013785">
    <property type="entry name" value="Aldolase_TIM"/>
</dbReference>
<dbReference type="InParanoid" id="H0EQH1"/>
<reference evidence="1 2" key="1">
    <citation type="journal article" date="2012" name="Eukaryot. Cell">
        <title>Genome sequence of the fungus Glarea lozoyensis: the first genome sequence of a species from the Helotiaceae family.</title>
        <authorList>
            <person name="Youssar L."/>
            <person name="Gruening B.A."/>
            <person name="Erxleben A."/>
            <person name="Guenther S."/>
            <person name="Huettel W."/>
        </authorList>
    </citation>
    <scope>NUCLEOTIDE SEQUENCE [LARGE SCALE GENOMIC DNA]</scope>
    <source>
        <strain evidence="2">ATCC 74030 / MF5533</strain>
    </source>
</reference>
<evidence type="ECO:0000313" key="1">
    <source>
        <dbReference type="EMBL" id="EHK99237.1"/>
    </source>
</evidence>
<proteinExistence type="predicted"/>
<gene>
    <name evidence="1" type="ORF">M7I_4921</name>
</gene>
<evidence type="ECO:0000313" key="2">
    <source>
        <dbReference type="Proteomes" id="UP000005446"/>
    </source>
</evidence>
<dbReference type="AlphaFoldDB" id="H0EQH1"/>
<dbReference type="Gene3D" id="3.20.20.70">
    <property type="entry name" value="Aldolase class I"/>
    <property type="match status" value="1"/>
</dbReference>
<comment type="caution">
    <text evidence="1">The sequence shown here is derived from an EMBL/GenBank/DDBJ whole genome shotgun (WGS) entry which is preliminary data.</text>
</comment>
<dbReference type="Proteomes" id="UP000005446">
    <property type="component" value="Unassembled WGS sequence"/>
</dbReference>
<protein>
    <submittedName>
        <fullName evidence="1">Putative 12-oxophytodienoate reductase 5</fullName>
    </submittedName>
</protein>
<organism evidence="1 2">
    <name type="scientific">Glarea lozoyensis (strain ATCC 74030 / MF5533)</name>
    <dbReference type="NCBI Taxonomy" id="1104152"/>
    <lineage>
        <taxon>Eukaryota</taxon>
        <taxon>Fungi</taxon>
        <taxon>Dikarya</taxon>
        <taxon>Ascomycota</taxon>
        <taxon>Pezizomycotina</taxon>
        <taxon>Leotiomycetes</taxon>
        <taxon>Helotiales</taxon>
        <taxon>Helotiaceae</taxon>
        <taxon>Glarea</taxon>
    </lineage>
</organism>
<dbReference type="EMBL" id="AGUE01000124">
    <property type="protein sequence ID" value="EHK99237.1"/>
    <property type="molecule type" value="Genomic_DNA"/>
</dbReference>
<dbReference type="SUPFAM" id="SSF51395">
    <property type="entry name" value="FMN-linked oxidoreductases"/>
    <property type="match status" value="1"/>
</dbReference>
<keyword evidence="2" id="KW-1185">Reference proteome</keyword>
<accession>H0EQH1</accession>
<sequence length="107" mass="11612">MVEPRFDEVLDEQAKIDSLAVETKSDTKAQSLVPFQRILKKGGIKFIAAGGFKRDNAAPKVEAGDADGIILADGLPLNDYDRNTFYGADPPSKGYVDYPYFAAKTPA</sequence>
<name>H0EQH1_GLAL7</name>
<dbReference type="HOGENOM" id="CLU_2210317_0_0_1"/>